<dbReference type="AlphaFoldDB" id="A0A4U0XH17"/>
<dbReference type="OrthoDB" id="2240312at2759"/>
<name>A0A4U0XH17_9PEZI</name>
<dbReference type="GO" id="GO:0000500">
    <property type="term" value="C:RNA polymerase I upstream activating factor complex"/>
    <property type="evidence" value="ECO:0007669"/>
    <property type="project" value="InterPro"/>
</dbReference>
<proteinExistence type="predicted"/>
<feature type="compositionally biased region" description="Basic and acidic residues" evidence="1">
    <location>
        <begin position="410"/>
        <end position="437"/>
    </location>
</feature>
<dbReference type="GO" id="GO:0001181">
    <property type="term" value="F:RNA polymerase I general transcription initiation factor activity"/>
    <property type="evidence" value="ECO:0007669"/>
    <property type="project" value="TreeGrafter"/>
</dbReference>
<dbReference type="GO" id="GO:0000182">
    <property type="term" value="F:rDNA binding"/>
    <property type="evidence" value="ECO:0007669"/>
    <property type="project" value="TreeGrafter"/>
</dbReference>
<feature type="region of interest" description="Disordered" evidence="1">
    <location>
        <begin position="227"/>
        <end position="258"/>
    </location>
</feature>
<feature type="region of interest" description="Disordered" evidence="1">
    <location>
        <begin position="604"/>
        <end position="645"/>
    </location>
</feature>
<protein>
    <recommendedName>
        <fullName evidence="4">Myb-like domain-containing protein</fullName>
    </recommendedName>
</protein>
<sequence>MSSVPIPTTSHGATNSDPVQRPSYGDPGDATDSKAAESNSGDAVHVAGQQGGKRSKQASGSHRPASIARPKSGAANYRELLNTVIKDAVGGCDDDLDVLPSSQIGASYWTSTEKEWFLATVARCSPGDLPTLSRAIGSKSEAEVNVYLTLLQDGVYEANAASSSKDAFSIADFSAAYDISTACEAALDDAADALARKIEKHDVRLEQGRHGDCWLINEDLAAAIEAGMESSKSSEDGATADGHSASKEERADPPSLPSAELLRPEAFLLLSRNLFMNARPESGNNWRDLVNESDGLSSPAIFRTAFDDFYNLTVSFTRRLFQTTLFQAASRLRASDTSRNNWQPTAEVKEVDVRTAAELLSLRADWRGYWAGVSRRRGVDVYTEIGKYIDGRPGTKNGVKLTSEEVEAELGLKPEKHEAGESERAPSDGKGELHESDFESDEFTDLSNDDQILGNDKQQYEEDEAFKTEDGDPGGSIENETRSTRKRKRAFSPTLVKLEDQYLEAFDMRAGAAETCRLWKSLGRDRGEPKFEVLPKLPSLPRAKLTDSDVRGKWRAKVMDEAMWKRFGEAVPEHEFHRMEKLGGVGREKRRRLREDLLTRVHGLEPTLSGTKVESDMSADDGSVSAVDSDAESEGSVEEVDSDDG</sequence>
<evidence type="ECO:0000313" key="2">
    <source>
        <dbReference type="EMBL" id="TKA76344.1"/>
    </source>
</evidence>
<gene>
    <name evidence="2" type="ORF">B0A55_03742</name>
</gene>
<comment type="caution">
    <text evidence="2">The sequence shown here is derived from an EMBL/GenBank/DDBJ whole genome shotgun (WGS) entry which is preliminary data.</text>
</comment>
<feature type="region of interest" description="Disordered" evidence="1">
    <location>
        <begin position="410"/>
        <end position="489"/>
    </location>
</feature>
<feature type="region of interest" description="Disordered" evidence="1">
    <location>
        <begin position="1"/>
        <end position="72"/>
    </location>
</feature>
<dbReference type="EMBL" id="NAJQ01000166">
    <property type="protein sequence ID" value="TKA76344.1"/>
    <property type="molecule type" value="Genomic_DNA"/>
</dbReference>
<dbReference type="GO" id="GO:0006361">
    <property type="term" value="P:transcription initiation at RNA polymerase I promoter"/>
    <property type="evidence" value="ECO:0007669"/>
    <property type="project" value="TreeGrafter"/>
</dbReference>
<dbReference type="Proteomes" id="UP000309340">
    <property type="component" value="Unassembled WGS sequence"/>
</dbReference>
<organism evidence="2 3">
    <name type="scientific">Friedmanniomyces simplex</name>
    <dbReference type="NCBI Taxonomy" id="329884"/>
    <lineage>
        <taxon>Eukaryota</taxon>
        <taxon>Fungi</taxon>
        <taxon>Dikarya</taxon>
        <taxon>Ascomycota</taxon>
        <taxon>Pezizomycotina</taxon>
        <taxon>Dothideomycetes</taxon>
        <taxon>Dothideomycetidae</taxon>
        <taxon>Mycosphaerellales</taxon>
        <taxon>Teratosphaeriaceae</taxon>
        <taxon>Friedmanniomyces</taxon>
    </lineage>
</organism>
<dbReference type="STRING" id="329884.A0A4U0XH17"/>
<evidence type="ECO:0000256" key="1">
    <source>
        <dbReference type="SAM" id="MobiDB-lite"/>
    </source>
</evidence>
<feature type="compositionally biased region" description="Acidic residues" evidence="1">
    <location>
        <begin position="629"/>
        <end position="645"/>
    </location>
</feature>
<feature type="compositionally biased region" description="Polar residues" evidence="1">
    <location>
        <begin position="1"/>
        <end position="18"/>
    </location>
</feature>
<evidence type="ECO:0000313" key="3">
    <source>
        <dbReference type="Proteomes" id="UP000309340"/>
    </source>
</evidence>
<reference evidence="2 3" key="1">
    <citation type="submission" date="2017-03" db="EMBL/GenBank/DDBJ databases">
        <title>Genomes of endolithic fungi from Antarctica.</title>
        <authorList>
            <person name="Coleine C."/>
            <person name="Masonjones S."/>
            <person name="Stajich J.E."/>
        </authorList>
    </citation>
    <scope>NUCLEOTIDE SEQUENCE [LARGE SCALE GENOMIC DNA]</scope>
    <source>
        <strain evidence="2 3">CCFEE 5184</strain>
    </source>
</reference>
<evidence type="ECO:0008006" key="4">
    <source>
        <dbReference type="Google" id="ProtNLM"/>
    </source>
</evidence>
<feature type="compositionally biased region" description="Acidic residues" evidence="1">
    <location>
        <begin position="438"/>
        <end position="448"/>
    </location>
</feature>
<accession>A0A4U0XH17</accession>
<keyword evidence="3" id="KW-1185">Reference proteome</keyword>
<dbReference type="InterPro" id="IPR039601">
    <property type="entry name" value="Rrn5"/>
</dbReference>
<dbReference type="PANTHER" id="PTHR28079:SF1">
    <property type="entry name" value="RNA POLYMERASE I-SPECIFIC TRANSCRIPTION INITIATION FACTOR RRN5"/>
    <property type="match status" value="1"/>
</dbReference>
<dbReference type="PANTHER" id="PTHR28079">
    <property type="entry name" value="RNA POLYMERASE I-SPECIFIC TRANSCRIPTION INITIATION FACTOR RRN5"/>
    <property type="match status" value="1"/>
</dbReference>
<dbReference type="GO" id="GO:0042790">
    <property type="term" value="P:nucleolar large rRNA transcription by RNA polymerase I"/>
    <property type="evidence" value="ECO:0007669"/>
    <property type="project" value="InterPro"/>
</dbReference>